<evidence type="ECO:0000313" key="7">
    <source>
        <dbReference type="Proteomes" id="UP000321580"/>
    </source>
</evidence>
<dbReference type="Proteomes" id="UP000321580">
    <property type="component" value="Unassembled WGS sequence"/>
</dbReference>
<dbReference type="Gene3D" id="2.60.120.10">
    <property type="entry name" value="Jelly Rolls"/>
    <property type="match status" value="1"/>
</dbReference>
<dbReference type="InterPro" id="IPR036390">
    <property type="entry name" value="WH_DNA-bd_sf"/>
</dbReference>
<evidence type="ECO:0000259" key="4">
    <source>
        <dbReference type="PROSITE" id="PS50042"/>
    </source>
</evidence>
<dbReference type="SMART" id="SM00100">
    <property type="entry name" value="cNMP"/>
    <property type="match status" value="1"/>
</dbReference>
<evidence type="ECO:0000313" key="6">
    <source>
        <dbReference type="EMBL" id="TXB62147.1"/>
    </source>
</evidence>
<protein>
    <submittedName>
        <fullName evidence="6">Crp/Fnr family transcriptional regulator</fullName>
    </submittedName>
</protein>
<evidence type="ECO:0000256" key="1">
    <source>
        <dbReference type="ARBA" id="ARBA00023015"/>
    </source>
</evidence>
<dbReference type="SUPFAM" id="SSF51206">
    <property type="entry name" value="cAMP-binding domain-like"/>
    <property type="match status" value="1"/>
</dbReference>
<dbReference type="PANTHER" id="PTHR24567:SF74">
    <property type="entry name" value="HTH-TYPE TRANSCRIPTIONAL REGULATOR ARCR"/>
    <property type="match status" value="1"/>
</dbReference>
<dbReference type="GO" id="GO:0003700">
    <property type="term" value="F:DNA-binding transcription factor activity"/>
    <property type="evidence" value="ECO:0007669"/>
    <property type="project" value="TreeGrafter"/>
</dbReference>
<dbReference type="Gene3D" id="1.10.10.10">
    <property type="entry name" value="Winged helix-like DNA-binding domain superfamily/Winged helix DNA-binding domain"/>
    <property type="match status" value="1"/>
</dbReference>
<keyword evidence="3" id="KW-0804">Transcription</keyword>
<keyword evidence="1" id="KW-0805">Transcription regulation</keyword>
<dbReference type="SMART" id="SM00419">
    <property type="entry name" value="HTH_CRP"/>
    <property type="match status" value="1"/>
</dbReference>
<dbReference type="RefSeq" id="WP_147168502.1">
    <property type="nucleotide sequence ID" value="NZ_VOOR01000036.1"/>
</dbReference>
<dbReference type="EMBL" id="VOOR01000036">
    <property type="protein sequence ID" value="TXB62147.1"/>
    <property type="molecule type" value="Genomic_DNA"/>
</dbReference>
<keyword evidence="7" id="KW-1185">Reference proteome</keyword>
<dbReference type="InterPro" id="IPR000595">
    <property type="entry name" value="cNMP-bd_dom"/>
</dbReference>
<dbReference type="AlphaFoldDB" id="A0A5C6RIX0"/>
<reference evidence="6 7" key="1">
    <citation type="submission" date="2019-08" db="EMBL/GenBank/DDBJ databases">
        <title>Genome of Phaeodactylibacter luteus.</title>
        <authorList>
            <person name="Bowman J.P."/>
        </authorList>
    </citation>
    <scope>NUCLEOTIDE SEQUENCE [LARGE SCALE GENOMIC DNA]</scope>
    <source>
        <strain evidence="6 7">KCTC 42180</strain>
    </source>
</reference>
<dbReference type="InterPro" id="IPR018490">
    <property type="entry name" value="cNMP-bd_dom_sf"/>
</dbReference>
<gene>
    <name evidence="6" type="ORF">FRY97_15660</name>
</gene>
<dbReference type="InterPro" id="IPR036388">
    <property type="entry name" value="WH-like_DNA-bd_sf"/>
</dbReference>
<dbReference type="SUPFAM" id="SSF46785">
    <property type="entry name" value="Winged helix' DNA-binding domain"/>
    <property type="match status" value="1"/>
</dbReference>
<evidence type="ECO:0000259" key="5">
    <source>
        <dbReference type="PROSITE" id="PS51063"/>
    </source>
</evidence>
<evidence type="ECO:0000256" key="3">
    <source>
        <dbReference type="ARBA" id="ARBA00023163"/>
    </source>
</evidence>
<organism evidence="6 7">
    <name type="scientific">Phaeodactylibacter luteus</name>
    <dbReference type="NCBI Taxonomy" id="1564516"/>
    <lineage>
        <taxon>Bacteria</taxon>
        <taxon>Pseudomonadati</taxon>
        <taxon>Bacteroidota</taxon>
        <taxon>Saprospiria</taxon>
        <taxon>Saprospirales</taxon>
        <taxon>Haliscomenobacteraceae</taxon>
        <taxon>Phaeodactylibacter</taxon>
    </lineage>
</organism>
<dbReference type="GO" id="GO:0005829">
    <property type="term" value="C:cytosol"/>
    <property type="evidence" value="ECO:0007669"/>
    <property type="project" value="TreeGrafter"/>
</dbReference>
<evidence type="ECO:0000256" key="2">
    <source>
        <dbReference type="ARBA" id="ARBA00023125"/>
    </source>
</evidence>
<dbReference type="OrthoDB" id="9127033at2"/>
<dbReference type="CDD" id="cd00038">
    <property type="entry name" value="CAP_ED"/>
    <property type="match status" value="1"/>
</dbReference>
<dbReference type="PROSITE" id="PS50042">
    <property type="entry name" value="CNMP_BINDING_3"/>
    <property type="match status" value="1"/>
</dbReference>
<dbReference type="InterPro" id="IPR012318">
    <property type="entry name" value="HTH_CRP"/>
</dbReference>
<feature type="domain" description="HTH crp-type" evidence="5">
    <location>
        <begin position="149"/>
        <end position="222"/>
    </location>
</feature>
<dbReference type="PANTHER" id="PTHR24567">
    <property type="entry name" value="CRP FAMILY TRANSCRIPTIONAL REGULATORY PROTEIN"/>
    <property type="match status" value="1"/>
</dbReference>
<name>A0A5C6RIX0_9BACT</name>
<keyword evidence="2" id="KW-0238">DNA-binding</keyword>
<dbReference type="GO" id="GO:0003677">
    <property type="term" value="F:DNA binding"/>
    <property type="evidence" value="ECO:0007669"/>
    <property type="project" value="UniProtKB-KW"/>
</dbReference>
<dbReference type="InterPro" id="IPR050397">
    <property type="entry name" value="Env_Response_Regulators"/>
</dbReference>
<dbReference type="InterPro" id="IPR014710">
    <property type="entry name" value="RmlC-like_jellyroll"/>
</dbReference>
<accession>A0A5C6RIX0</accession>
<sequence>MNNQSLWYLENVDLTGLLCPQKLSKGALDAHEHKSFDKGEYIYLPDEYADRMFFITDGRVKIGTYSGQGKEIAKAILGPGEVFGELSLIGKDRRHDFAYAMEDTQTCVLTVSDVKAMMRVHSAFGLFLLKTMGSRMLDMEQRFQSLVFKDSRTRVLEFLLGLAREKGQRVGYEVVVRKFMTHQEMANLTATSRQTVTTILNELRNKNILTFDRRRLLIRNIEALQQEAQNTAS</sequence>
<proteinExistence type="predicted"/>
<dbReference type="Pfam" id="PF13545">
    <property type="entry name" value="HTH_Crp_2"/>
    <property type="match status" value="1"/>
</dbReference>
<comment type="caution">
    <text evidence="6">The sequence shown here is derived from an EMBL/GenBank/DDBJ whole genome shotgun (WGS) entry which is preliminary data.</text>
</comment>
<dbReference type="Pfam" id="PF00027">
    <property type="entry name" value="cNMP_binding"/>
    <property type="match status" value="1"/>
</dbReference>
<feature type="domain" description="Cyclic nucleotide-binding" evidence="4">
    <location>
        <begin position="28"/>
        <end position="118"/>
    </location>
</feature>
<dbReference type="PROSITE" id="PS51063">
    <property type="entry name" value="HTH_CRP_2"/>
    <property type="match status" value="1"/>
</dbReference>